<dbReference type="GO" id="GO:0009083">
    <property type="term" value="P:branched-chain amino acid catabolic process"/>
    <property type="evidence" value="ECO:0007669"/>
    <property type="project" value="TreeGrafter"/>
</dbReference>
<accession>A0A0N7Z9G1</accession>
<evidence type="ECO:0000256" key="10">
    <source>
        <dbReference type="ARBA" id="ARBA00071568"/>
    </source>
</evidence>
<comment type="subunit">
    <text evidence="9">Heterotetramer of 2 alpha/BCKDHA and 2 beta chains/BCKDHB that forms the branched-chain alpha-keto acid decarboxylase (E1) component of the BCKD complex. The branched-chain alpha-ketoacid dehydrogenase is a large complex composed of three major building blocks E1, E2 and E3. It is organized around E2, a 24-meric cubic core composed of DBT, to which are associated 6 to 12 copies of E1, and approximately 6 copies of the dehydrogenase E3, a DLD dimer.</text>
</comment>
<evidence type="ECO:0000259" key="12">
    <source>
        <dbReference type="SMART" id="SM00861"/>
    </source>
</evidence>
<evidence type="ECO:0000256" key="11">
    <source>
        <dbReference type="ARBA" id="ARBA00082400"/>
    </source>
</evidence>
<dbReference type="Pfam" id="PF02780">
    <property type="entry name" value="Transketolase_C"/>
    <property type="match status" value="1"/>
</dbReference>
<dbReference type="InterPro" id="IPR033248">
    <property type="entry name" value="Transketolase_C"/>
</dbReference>
<evidence type="ECO:0000256" key="6">
    <source>
        <dbReference type="ARBA" id="ARBA00023128"/>
    </source>
</evidence>
<comment type="cofactor">
    <cofactor evidence="1">
        <name>thiamine diphosphate</name>
        <dbReference type="ChEBI" id="CHEBI:58937"/>
    </cofactor>
</comment>
<dbReference type="PANTHER" id="PTHR42980:SF1">
    <property type="entry name" value="2-OXOISOVALERATE DEHYDROGENASE SUBUNIT BETA, MITOCHONDRIAL"/>
    <property type="match status" value="1"/>
</dbReference>
<dbReference type="InterPro" id="IPR009014">
    <property type="entry name" value="Transketo_C/PFOR_II"/>
</dbReference>
<dbReference type="GO" id="GO:0003863">
    <property type="term" value="F:branched-chain 2-oxo acid dehydrogenase activity"/>
    <property type="evidence" value="ECO:0007669"/>
    <property type="project" value="UniProtKB-EC"/>
</dbReference>
<dbReference type="EC" id="1.2.4.4" evidence="3"/>
<evidence type="ECO:0000256" key="4">
    <source>
        <dbReference type="ARBA" id="ARBA00022946"/>
    </source>
</evidence>
<dbReference type="GO" id="GO:0005759">
    <property type="term" value="C:mitochondrial matrix"/>
    <property type="evidence" value="ECO:0007669"/>
    <property type="project" value="UniProtKB-SubCell"/>
</dbReference>
<dbReference type="PANTHER" id="PTHR42980">
    <property type="entry name" value="2-OXOISOVALERATE DEHYDROGENASE SUBUNIT BETA-RELATED"/>
    <property type="match status" value="1"/>
</dbReference>
<dbReference type="GO" id="GO:0007584">
    <property type="term" value="P:response to nutrient"/>
    <property type="evidence" value="ECO:0007669"/>
    <property type="project" value="TreeGrafter"/>
</dbReference>
<dbReference type="SMART" id="SM00861">
    <property type="entry name" value="Transket_pyr"/>
    <property type="match status" value="1"/>
</dbReference>
<evidence type="ECO:0000256" key="5">
    <source>
        <dbReference type="ARBA" id="ARBA00023002"/>
    </source>
</evidence>
<evidence type="ECO:0000256" key="3">
    <source>
        <dbReference type="ARBA" id="ARBA00012277"/>
    </source>
</evidence>
<dbReference type="Gene3D" id="3.40.50.970">
    <property type="match status" value="1"/>
</dbReference>
<dbReference type="InterPro" id="IPR029061">
    <property type="entry name" value="THDP-binding"/>
</dbReference>
<dbReference type="InterPro" id="IPR005475">
    <property type="entry name" value="Transketolase-like_Pyr-bd"/>
</dbReference>
<keyword evidence="5" id="KW-0560">Oxidoreductase</keyword>
<proteinExistence type="evidence at transcript level"/>
<protein>
    <recommendedName>
        <fullName evidence="10">2-oxoisovalerate dehydrogenase subunit beta, mitochondrial</fullName>
        <ecNumber evidence="3">1.2.4.4</ecNumber>
    </recommendedName>
    <alternativeName>
        <fullName evidence="11">Branched-chain alpha-keto acid dehydrogenase E1 component beta chain</fullName>
    </alternativeName>
</protein>
<dbReference type="SUPFAM" id="SSF52922">
    <property type="entry name" value="TK C-terminal domain-like"/>
    <property type="match status" value="1"/>
</dbReference>
<reference evidence="13" key="1">
    <citation type="journal article" date="2016" name="PLoS Negl. Trop. Dis.">
        <title>A Deep Insight into the Sialome of Rhodnius neglectus, a Vector of Chagas Disease.</title>
        <authorList>
            <person name="Santiago P.B."/>
            <person name="Assumpcao T.C."/>
            <person name="Araujo C.N."/>
            <person name="Bastos I.M."/>
            <person name="Neves D."/>
            <person name="Silva I.G."/>
            <person name="Charneau S."/>
            <person name="Queiroz R.M."/>
            <person name="Raiol T."/>
            <person name="Oliveira J.V."/>
            <person name="Sousa M.V."/>
            <person name="Calvo E."/>
            <person name="Ribeiro J.M."/>
            <person name="Santana J.M."/>
        </authorList>
    </citation>
    <scope>NUCLEOTIDE SEQUENCE</scope>
    <source>
        <tissue evidence="13">Salivary glands</tissue>
    </source>
</reference>
<dbReference type="SUPFAM" id="SSF52518">
    <property type="entry name" value="Thiamin diphosphate-binding fold (THDP-binding)"/>
    <property type="match status" value="1"/>
</dbReference>
<evidence type="ECO:0000256" key="8">
    <source>
        <dbReference type="ARBA" id="ARBA00057409"/>
    </source>
</evidence>
<evidence type="ECO:0000313" key="13">
    <source>
        <dbReference type="EMBL" id="JAI55952.1"/>
    </source>
</evidence>
<keyword evidence="6" id="KW-0496">Mitochondrion</keyword>
<dbReference type="Pfam" id="PF02779">
    <property type="entry name" value="Transket_pyr"/>
    <property type="match status" value="1"/>
</dbReference>
<comment type="function">
    <text evidence="8">Together with BCKDHA forms the heterotetrameric E1 subunit of the mitochondrial branched-chain alpha-ketoacid dehydrogenase (BCKD) complex. The BCKD complex catalyzes the multi-step oxidative decarboxylation of alpha-ketoacids derived from the branched-chain amino-acids valine, leucine and isoleucine producing CO2 and acyl-CoA which is subsequently utilized to produce energy. The E1 subunit catalyzes the first step with the decarboxylation of the alpha-ketoacid forming an enzyme-product intermediate. A reductive acylation mediated by the lipoylamide cofactor of E2 extracts the acyl group from the E1 active site for the next step of the reaction.</text>
</comment>
<comment type="catalytic activity">
    <reaction evidence="7">
        <text>N(6)-[(R)-lipoyl]-L-lysyl-[protein] + 3-methyl-2-oxobutanoate + H(+) = N(6)-[(R)-S(8)-2-methylpropanoyldihydrolipoyl]-L-lysyl-[protein] + CO2</text>
        <dbReference type="Rhea" id="RHEA:13457"/>
        <dbReference type="Rhea" id="RHEA-COMP:10474"/>
        <dbReference type="Rhea" id="RHEA-COMP:10497"/>
        <dbReference type="ChEBI" id="CHEBI:11851"/>
        <dbReference type="ChEBI" id="CHEBI:15378"/>
        <dbReference type="ChEBI" id="CHEBI:16526"/>
        <dbReference type="ChEBI" id="CHEBI:83099"/>
        <dbReference type="ChEBI" id="CHEBI:83142"/>
        <dbReference type="EC" id="1.2.4.4"/>
    </reaction>
    <physiologicalReaction direction="left-to-right" evidence="7">
        <dbReference type="Rhea" id="RHEA:13458"/>
    </physiologicalReaction>
</comment>
<feature type="domain" description="Transketolase-like pyrimidine-binding" evidence="12">
    <location>
        <begin position="52"/>
        <end position="227"/>
    </location>
</feature>
<keyword evidence="4" id="KW-0809">Transit peptide</keyword>
<evidence type="ECO:0000256" key="1">
    <source>
        <dbReference type="ARBA" id="ARBA00001964"/>
    </source>
</evidence>
<comment type="subcellular location">
    <subcellularLocation>
        <location evidence="2">Mitochondrion matrix</location>
    </subcellularLocation>
</comment>
<dbReference type="FunFam" id="3.40.50.970:FF:000001">
    <property type="entry name" value="Pyruvate dehydrogenase E1 beta subunit"/>
    <property type="match status" value="1"/>
</dbReference>
<dbReference type="EMBL" id="GDKW01000643">
    <property type="protein sequence ID" value="JAI55952.1"/>
    <property type="molecule type" value="mRNA"/>
</dbReference>
<organism evidence="13">
    <name type="scientific">Rhodnius neglectus</name>
    <dbReference type="NCBI Taxonomy" id="72488"/>
    <lineage>
        <taxon>Eukaryota</taxon>
        <taxon>Metazoa</taxon>
        <taxon>Ecdysozoa</taxon>
        <taxon>Arthropoda</taxon>
        <taxon>Hexapoda</taxon>
        <taxon>Insecta</taxon>
        <taxon>Pterygota</taxon>
        <taxon>Neoptera</taxon>
        <taxon>Paraneoptera</taxon>
        <taxon>Hemiptera</taxon>
        <taxon>Heteroptera</taxon>
        <taxon>Panheteroptera</taxon>
        <taxon>Cimicomorpha</taxon>
        <taxon>Reduviidae</taxon>
        <taxon>Triatominae</taxon>
        <taxon>Rhodnius</taxon>
    </lineage>
</organism>
<evidence type="ECO:0000256" key="7">
    <source>
        <dbReference type="ARBA" id="ARBA00051764"/>
    </source>
</evidence>
<sequence>MTAWKSSLTLFLRYNNVSLLNCKKPHFSRRNAAHFTYHPDTNVPADGEKHKLNMYQAITNALDLALEKDPTAVVFGEDVGFGGVFRCTMGLQQKYGKDRVFNTPLCEQGIVGFGIGLAVSGATAISEIQFADYIFPAFDQLVNEAAKYRYRCGNEFNCGKLTVRAPCGAVGHGAHYHSQSPEAYFAHTPGLKIVMPRGPIKAKGLLLACIEDEDPCIFFEPKVLYRSAVDEVPIGHFTVPLGQADVVIPGSDVTVIGWGTQVHVLCEVAQMAKEQHNISCEVIDLMTILPWDSETIFKSVKKTGRVIISHEAPLTCGFGAELATTIQEECFLNLEAPITRVTGFDTPFPHIFEPFYIPTKWRCLEAVLDIVKF</sequence>
<dbReference type="Gene3D" id="3.40.50.920">
    <property type="match status" value="1"/>
</dbReference>
<dbReference type="FunFam" id="3.40.50.920:FF:000004">
    <property type="entry name" value="2-oxoisovalerate dehydrogenase subunit beta 1, mitochondrial"/>
    <property type="match status" value="1"/>
</dbReference>
<evidence type="ECO:0000256" key="2">
    <source>
        <dbReference type="ARBA" id="ARBA00004305"/>
    </source>
</evidence>
<keyword evidence="13" id="KW-0670">Pyruvate</keyword>
<evidence type="ECO:0000256" key="9">
    <source>
        <dbReference type="ARBA" id="ARBA00063295"/>
    </source>
</evidence>
<dbReference type="CDD" id="cd07036">
    <property type="entry name" value="TPP_PYR_E1-PDHc-beta_like"/>
    <property type="match status" value="1"/>
</dbReference>
<name>A0A0N7Z9G1_9HEMI</name>
<dbReference type="AlphaFoldDB" id="A0A0N7Z9G1"/>